<organism evidence="1 2">
    <name type="scientific">Necator americanus</name>
    <name type="common">Human hookworm</name>
    <dbReference type="NCBI Taxonomy" id="51031"/>
    <lineage>
        <taxon>Eukaryota</taxon>
        <taxon>Metazoa</taxon>
        <taxon>Ecdysozoa</taxon>
        <taxon>Nematoda</taxon>
        <taxon>Chromadorea</taxon>
        <taxon>Rhabditida</taxon>
        <taxon>Rhabditina</taxon>
        <taxon>Rhabditomorpha</taxon>
        <taxon>Strongyloidea</taxon>
        <taxon>Ancylostomatidae</taxon>
        <taxon>Bunostominae</taxon>
        <taxon>Necator</taxon>
    </lineage>
</organism>
<sequence length="94" mass="10344">MLSPQLDELNLNDQALSLFGFTEKECGISRYEKKAVAGVAKETQAHLLACLIEEKKEREAKLPKVAHDVKLRRIDSVWGGDNACSASELTTVSV</sequence>
<accession>A0ABR1D0M6</accession>
<evidence type="ECO:0000313" key="2">
    <source>
        <dbReference type="Proteomes" id="UP001303046"/>
    </source>
</evidence>
<keyword evidence="2" id="KW-1185">Reference proteome</keyword>
<proteinExistence type="predicted"/>
<protein>
    <submittedName>
        <fullName evidence="1">Uncharacterized protein</fullName>
    </submittedName>
</protein>
<dbReference type="EMBL" id="JAVFWL010000003">
    <property type="protein sequence ID" value="KAK6743673.1"/>
    <property type="molecule type" value="Genomic_DNA"/>
</dbReference>
<name>A0ABR1D0M6_NECAM</name>
<evidence type="ECO:0000313" key="1">
    <source>
        <dbReference type="EMBL" id="KAK6743673.1"/>
    </source>
</evidence>
<gene>
    <name evidence="1" type="primary">Necator_chrIII.g11532</name>
    <name evidence="1" type="ORF">RB195_010767</name>
</gene>
<reference evidence="1 2" key="1">
    <citation type="submission" date="2023-08" db="EMBL/GenBank/DDBJ databases">
        <title>A Necator americanus chromosomal reference genome.</title>
        <authorList>
            <person name="Ilik V."/>
            <person name="Petrzelkova K.J."/>
            <person name="Pardy F."/>
            <person name="Fuh T."/>
            <person name="Niatou-Singa F.S."/>
            <person name="Gouil Q."/>
            <person name="Baker L."/>
            <person name="Ritchie M.E."/>
            <person name="Jex A.R."/>
            <person name="Gazzola D."/>
            <person name="Li H."/>
            <person name="Toshio Fujiwara R."/>
            <person name="Zhan B."/>
            <person name="Aroian R.V."/>
            <person name="Pafco B."/>
            <person name="Schwarz E.M."/>
        </authorList>
    </citation>
    <scope>NUCLEOTIDE SEQUENCE [LARGE SCALE GENOMIC DNA]</scope>
    <source>
        <strain evidence="1 2">Aroian</strain>
        <tissue evidence="1">Whole animal</tissue>
    </source>
</reference>
<dbReference type="Proteomes" id="UP001303046">
    <property type="component" value="Unassembled WGS sequence"/>
</dbReference>
<comment type="caution">
    <text evidence="1">The sequence shown here is derived from an EMBL/GenBank/DDBJ whole genome shotgun (WGS) entry which is preliminary data.</text>
</comment>